<evidence type="ECO:0000256" key="3">
    <source>
        <dbReference type="SAM" id="MobiDB-lite"/>
    </source>
</evidence>
<organism evidence="5 6">
    <name type="scientific">Cryptococcus amylolentus CBS 6273</name>
    <dbReference type="NCBI Taxonomy" id="1296118"/>
    <lineage>
        <taxon>Eukaryota</taxon>
        <taxon>Fungi</taxon>
        <taxon>Dikarya</taxon>
        <taxon>Basidiomycota</taxon>
        <taxon>Agaricomycotina</taxon>
        <taxon>Tremellomycetes</taxon>
        <taxon>Tremellales</taxon>
        <taxon>Cryptococcaceae</taxon>
        <taxon>Cryptococcus</taxon>
    </lineage>
</organism>
<feature type="region of interest" description="Disordered" evidence="3">
    <location>
        <begin position="1"/>
        <end position="52"/>
    </location>
</feature>
<feature type="compositionally biased region" description="Low complexity" evidence="3">
    <location>
        <begin position="237"/>
        <end position="251"/>
    </location>
</feature>
<dbReference type="PANTHER" id="PTHR10252">
    <property type="entry name" value="HISTONE-LIKE TRANSCRIPTION FACTOR CCAAT-RELATED"/>
    <property type="match status" value="1"/>
</dbReference>
<evidence type="ECO:0000313" key="6">
    <source>
        <dbReference type="Proteomes" id="UP000095149"/>
    </source>
</evidence>
<comment type="caution">
    <text evidence="5">The sequence shown here is derived from an EMBL/GenBank/DDBJ whole genome shotgun (WGS) entry which is preliminary data.</text>
</comment>
<dbReference type="AlphaFoldDB" id="A0A1E3JXM5"/>
<dbReference type="PANTHER" id="PTHR10252:SF54">
    <property type="entry name" value="CHROMATIN ACCESSIBILITY COMPLEX PROTEIN 1"/>
    <property type="match status" value="1"/>
</dbReference>
<dbReference type="GO" id="GO:0006261">
    <property type="term" value="P:DNA-templated DNA replication"/>
    <property type="evidence" value="ECO:0007669"/>
    <property type="project" value="TreeGrafter"/>
</dbReference>
<evidence type="ECO:0000313" key="5">
    <source>
        <dbReference type="EMBL" id="ODO05571.1"/>
    </source>
</evidence>
<dbReference type="CDD" id="cd23645">
    <property type="entry name" value="HFD_Dpb3-like"/>
    <property type="match status" value="1"/>
</dbReference>
<dbReference type="InterPro" id="IPR050568">
    <property type="entry name" value="Transcr_DNA_Rep_Reg"/>
</dbReference>
<keyword evidence="2" id="KW-0539">Nucleus</keyword>
<dbReference type="EMBL" id="MEKH01000007">
    <property type="protein sequence ID" value="ODO05571.1"/>
    <property type="molecule type" value="Genomic_DNA"/>
</dbReference>
<sequence>MQVEYESSPAVGEHQAEESFSFHPGNGAPESEEEEAEEHEAGGEGFKKTKTKRIIKQRQSLAEKQPGTTMFPISKVKKIVKADRDVDIMSSEAVFMCAIAAEYFIKHFMEEGYTKARLEKRKIINYKDMANVVARSEEFDFLKGKSNSTILLFLSSSYARYKDEKKLIQLFRLSRQILSRRAKIYVIPIPIPMSEVLERRRQKQVAEDNQDEGIVASFNDEDLPPLAPSTNPLFPNAVVKKATAAHPKAATSSGKKESGDGPQGTRKSARRSTVGQADESFDLNEFRESQDNEQRERGHSVAVTSEGGDEKMDEE</sequence>
<dbReference type="SUPFAM" id="SSF47113">
    <property type="entry name" value="Histone-fold"/>
    <property type="match status" value="1"/>
</dbReference>
<feature type="region of interest" description="Disordered" evidence="3">
    <location>
        <begin position="202"/>
        <end position="315"/>
    </location>
</feature>
<feature type="compositionally biased region" description="Basic and acidic residues" evidence="3">
    <location>
        <begin position="284"/>
        <end position="299"/>
    </location>
</feature>
<dbReference type="GO" id="GO:0046982">
    <property type="term" value="F:protein heterodimerization activity"/>
    <property type="evidence" value="ECO:0007669"/>
    <property type="project" value="InterPro"/>
</dbReference>
<reference evidence="5 6" key="1">
    <citation type="submission" date="2016-06" db="EMBL/GenBank/DDBJ databases">
        <title>Evolution of pathogenesis and genome organization in the Tremellales.</title>
        <authorList>
            <person name="Cuomo C."/>
            <person name="Litvintseva A."/>
            <person name="Heitman J."/>
            <person name="Chen Y."/>
            <person name="Sun S."/>
            <person name="Springer D."/>
            <person name="Dromer F."/>
            <person name="Young S."/>
            <person name="Zeng Q."/>
            <person name="Chapman S."/>
            <person name="Gujja S."/>
            <person name="Saif S."/>
            <person name="Birren B."/>
        </authorList>
    </citation>
    <scope>NUCLEOTIDE SEQUENCE [LARGE SCALE GENOMIC DNA]</scope>
    <source>
        <strain evidence="5 6">CBS 6273</strain>
    </source>
</reference>
<feature type="domain" description="Transcription factor CBF/NF-Y/archaeal histone" evidence="4">
    <location>
        <begin position="70"/>
        <end position="133"/>
    </location>
</feature>
<evidence type="ECO:0000256" key="2">
    <source>
        <dbReference type="ARBA" id="ARBA00023242"/>
    </source>
</evidence>
<dbReference type="FunFam" id="1.10.20.10:FF:000137">
    <property type="entry name" value="DNA polymerase epsilon p12 subunit"/>
    <property type="match status" value="1"/>
</dbReference>
<comment type="subcellular location">
    <subcellularLocation>
        <location evidence="1">Nucleus</location>
    </subcellularLocation>
</comment>
<dbReference type="Gene3D" id="1.10.20.10">
    <property type="entry name" value="Histone, subunit A"/>
    <property type="match status" value="1"/>
</dbReference>
<evidence type="ECO:0000256" key="1">
    <source>
        <dbReference type="ARBA" id="ARBA00004123"/>
    </source>
</evidence>
<dbReference type="InterPro" id="IPR003958">
    <property type="entry name" value="CBFA_NFYB_domain"/>
</dbReference>
<gene>
    <name evidence="5" type="ORF">I350_04627</name>
</gene>
<dbReference type="Proteomes" id="UP000095149">
    <property type="component" value="Unassembled WGS sequence"/>
</dbReference>
<protein>
    <recommendedName>
        <fullName evidence="4">Transcription factor CBF/NF-Y/archaeal histone domain-containing protein</fullName>
    </recommendedName>
</protein>
<dbReference type="GO" id="GO:0008623">
    <property type="term" value="C:CHRAC"/>
    <property type="evidence" value="ECO:0007669"/>
    <property type="project" value="TreeGrafter"/>
</dbReference>
<dbReference type="OrthoDB" id="636685at2759"/>
<proteinExistence type="predicted"/>
<accession>A0A1E3JXM5</accession>
<dbReference type="InterPro" id="IPR009072">
    <property type="entry name" value="Histone-fold"/>
</dbReference>
<dbReference type="Pfam" id="PF00808">
    <property type="entry name" value="CBFD_NFYB_HMF"/>
    <property type="match status" value="1"/>
</dbReference>
<name>A0A1E3JXM5_9TREE</name>
<evidence type="ECO:0000259" key="4">
    <source>
        <dbReference type="Pfam" id="PF00808"/>
    </source>
</evidence>